<dbReference type="CDD" id="cd06971">
    <property type="entry name" value="PgpA"/>
    <property type="match status" value="1"/>
</dbReference>
<protein>
    <recommendedName>
        <fullName evidence="1">Phosphatidylglycerophosphatase A</fullName>
        <ecNumber evidence="1">3.1.3.27</ecNumber>
    </recommendedName>
    <alternativeName>
        <fullName evidence="1">Phosphatidylglycerolphosphate phosphatase A</fullName>
    </alternativeName>
</protein>
<keyword evidence="1 2" id="KW-0812">Transmembrane</keyword>
<dbReference type="PANTHER" id="PTHR36305">
    <property type="entry name" value="PHOSPHATIDYLGLYCEROPHOSPHATASE A"/>
    <property type="match status" value="1"/>
</dbReference>
<keyword evidence="5" id="KW-1185">Reference proteome</keyword>
<evidence type="ECO:0000256" key="1">
    <source>
        <dbReference type="PIRNR" id="PIRNR006162"/>
    </source>
</evidence>
<accession>F5RH55</accession>
<dbReference type="GO" id="GO:0005886">
    <property type="term" value="C:plasma membrane"/>
    <property type="evidence" value="ECO:0007669"/>
    <property type="project" value="UniProtKB-SubCell"/>
</dbReference>
<comment type="catalytic activity">
    <reaction evidence="1">
        <text>a 1,2-diacyl-sn-glycero-3-phospho-(1'-sn-glycero-3'-phosphate) + H2O = a 1,2-diacyl-sn-glycero-3-phospho-(1'-sn-glycerol) + phosphate</text>
        <dbReference type="Rhea" id="RHEA:33751"/>
        <dbReference type="ChEBI" id="CHEBI:15377"/>
        <dbReference type="ChEBI" id="CHEBI:43474"/>
        <dbReference type="ChEBI" id="CHEBI:60110"/>
        <dbReference type="ChEBI" id="CHEBI:64716"/>
        <dbReference type="EC" id="3.1.3.27"/>
    </reaction>
</comment>
<keyword evidence="1" id="KW-0479">Metal-binding</keyword>
<keyword evidence="2" id="KW-1133">Transmembrane helix</keyword>
<dbReference type="EC" id="3.1.3.27" evidence="1"/>
<dbReference type="PIRSF" id="PIRSF006162">
    <property type="entry name" value="PgpA"/>
    <property type="match status" value="1"/>
</dbReference>
<comment type="function">
    <text evidence="1">Lipid phosphatase which dephosphorylates phosphatidylglycerophosphate (PGP) to phosphatidylglycerol (PG).</text>
</comment>
<feature type="transmembrane region" description="Helical" evidence="2">
    <location>
        <begin position="120"/>
        <end position="144"/>
    </location>
</feature>
<dbReference type="GO" id="GO:0008962">
    <property type="term" value="F:phosphatidylglycerophosphatase activity"/>
    <property type="evidence" value="ECO:0007669"/>
    <property type="project" value="UniProtKB-EC"/>
</dbReference>
<keyword evidence="1 2" id="KW-0472">Membrane</keyword>
<feature type="transmembrane region" description="Helical" evidence="2">
    <location>
        <begin position="75"/>
        <end position="100"/>
    </location>
</feature>
<dbReference type="Proteomes" id="UP000005019">
    <property type="component" value="Unassembled WGS sequence"/>
</dbReference>
<keyword evidence="1" id="KW-1003">Cell membrane</keyword>
<keyword evidence="1" id="KW-0442">Lipid degradation</keyword>
<sequence length="148" mass="16297">MLACGFGSGLIPFASGTWGTLAAWPLYLLIKPSFSDGAFALFLLVAFALGSACCQRVGRVLGVADHGAIVWDEIVAFWLVLWVTPVGFWWQLLAFFAFRFFDIFKPPPARWVDVNMKHGFGVMLDDVIAAVFAAVSIAIAWRLYSALF</sequence>
<reference evidence="4 5" key="1">
    <citation type="journal article" date="2011" name="J. Bacteriol.">
        <title>Genome sequence of Methyloversatilis universalis FAM5T, a methylotrophic representative of the order Rhodocyclales.</title>
        <authorList>
            <person name="Kittichotirat W."/>
            <person name="Good N.M."/>
            <person name="Hall R."/>
            <person name="Bringel F."/>
            <person name="Lajus A."/>
            <person name="Medigue C."/>
            <person name="Smalley N.E."/>
            <person name="Beck D."/>
            <person name="Bumgarner R."/>
            <person name="Vuilleumier S."/>
            <person name="Kalyuzhnaya M.G."/>
        </authorList>
    </citation>
    <scope>NUCLEOTIDE SEQUENCE [LARGE SCALE GENOMIC DNA]</scope>
    <source>
        <strain evidence="5">ATCC BAA-1314 / JCM 13912 / FAM5</strain>
    </source>
</reference>
<dbReference type="EMBL" id="AFHG01000058">
    <property type="protein sequence ID" value="EGK70259.1"/>
    <property type="molecule type" value="Genomic_DNA"/>
</dbReference>
<comment type="pathway">
    <text evidence="1">Phospholipid metabolism; phosphatidylglycerol biosynthesis; phosphatidylglycerol from CDP-diacylglycerol: step 2/2.</text>
</comment>
<dbReference type="InterPro" id="IPR036681">
    <property type="entry name" value="PgpA-like_sf"/>
</dbReference>
<evidence type="ECO:0000313" key="4">
    <source>
        <dbReference type="EMBL" id="EGK70259.1"/>
    </source>
</evidence>
<dbReference type="STRING" id="1000565.METUNv1_03647"/>
<keyword evidence="1" id="KW-0443">Lipid metabolism</keyword>
<dbReference type="PANTHER" id="PTHR36305:SF1">
    <property type="entry name" value="PHOSPHATIDYLGLYCEROPHOSPHATASE A"/>
    <property type="match status" value="1"/>
</dbReference>
<feature type="transmembrane region" description="Helical" evidence="2">
    <location>
        <begin position="38"/>
        <end position="54"/>
    </location>
</feature>
<dbReference type="AlphaFoldDB" id="F5RH55"/>
<name>F5RH55_METUF</name>
<keyword evidence="1" id="KW-0595">Phospholipid degradation</keyword>
<feature type="domain" description="YutG/PgpA" evidence="3">
    <location>
        <begin position="2"/>
        <end position="139"/>
    </location>
</feature>
<dbReference type="RefSeq" id="WP_008064205.1">
    <property type="nucleotide sequence ID" value="NZ_AFHG01000058.1"/>
</dbReference>
<gene>
    <name evidence="4" type="ORF">METUNv1_03647</name>
</gene>
<keyword evidence="1" id="KW-0378">Hydrolase</keyword>
<evidence type="ECO:0000256" key="2">
    <source>
        <dbReference type="SAM" id="Phobius"/>
    </source>
</evidence>
<organism evidence="4 5">
    <name type="scientific">Methyloversatilis universalis (strain ATCC BAA-1314 / DSM 25237 / JCM 13912 / CCUG 52030 / FAM5)</name>
    <dbReference type="NCBI Taxonomy" id="1000565"/>
    <lineage>
        <taxon>Bacteria</taxon>
        <taxon>Pseudomonadati</taxon>
        <taxon>Pseudomonadota</taxon>
        <taxon>Betaproteobacteria</taxon>
        <taxon>Nitrosomonadales</taxon>
        <taxon>Sterolibacteriaceae</taxon>
        <taxon>Methyloversatilis</taxon>
    </lineage>
</organism>
<comment type="caution">
    <text evidence="4">The sequence shown here is derived from an EMBL/GenBank/DDBJ whole genome shotgun (WGS) entry which is preliminary data.</text>
</comment>
<dbReference type="GO" id="GO:0009395">
    <property type="term" value="P:phospholipid catabolic process"/>
    <property type="evidence" value="ECO:0007669"/>
    <property type="project" value="UniProtKB-KW"/>
</dbReference>
<dbReference type="SUPFAM" id="SSF101307">
    <property type="entry name" value="YutG-like"/>
    <property type="match status" value="1"/>
</dbReference>
<dbReference type="InterPro" id="IPR007686">
    <property type="entry name" value="YutG/PgpA"/>
</dbReference>
<keyword evidence="1" id="KW-0460">Magnesium</keyword>
<dbReference type="UniPathway" id="UPA00084">
    <property type="reaction ID" value="UER00504"/>
</dbReference>
<proteinExistence type="predicted"/>
<evidence type="ECO:0000259" key="3">
    <source>
        <dbReference type="Pfam" id="PF04608"/>
    </source>
</evidence>
<dbReference type="GO" id="GO:0006655">
    <property type="term" value="P:phosphatidylglycerol biosynthetic process"/>
    <property type="evidence" value="ECO:0007669"/>
    <property type="project" value="UniProtKB-UniPathway"/>
</dbReference>
<comment type="subcellular location">
    <subcellularLocation>
        <location evidence="1">Cell inner membrane</location>
        <topology evidence="1">Multi-pass membrane protein</topology>
    </subcellularLocation>
</comment>
<dbReference type="Pfam" id="PF04608">
    <property type="entry name" value="PgpA"/>
    <property type="match status" value="1"/>
</dbReference>
<dbReference type="GO" id="GO:0046872">
    <property type="term" value="F:metal ion binding"/>
    <property type="evidence" value="ECO:0007669"/>
    <property type="project" value="UniProtKB-KW"/>
</dbReference>
<comment type="cofactor">
    <cofactor evidence="1">
        <name>Mg(2+)</name>
        <dbReference type="ChEBI" id="CHEBI:18420"/>
    </cofactor>
</comment>
<evidence type="ECO:0000313" key="5">
    <source>
        <dbReference type="Proteomes" id="UP000005019"/>
    </source>
</evidence>
<keyword evidence="1" id="KW-0997">Cell inner membrane</keyword>
<keyword evidence="1" id="KW-1208">Phospholipid metabolism</keyword>
<dbReference type="InterPro" id="IPR026037">
    <property type="entry name" value="PgpA"/>
</dbReference>
<dbReference type="OrthoDB" id="9804091at2"/>
<dbReference type="eggNOG" id="COG1267">
    <property type="taxonomic scope" value="Bacteria"/>
</dbReference>